<reference evidence="2" key="1">
    <citation type="submission" date="2025-08" db="UniProtKB">
        <authorList>
            <consortium name="Ensembl"/>
        </authorList>
    </citation>
    <scope>IDENTIFICATION</scope>
</reference>
<keyword evidence="3" id="KW-1185">Reference proteome</keyword>
<proteinExistence type="predicted"/>
<dbReference type="Proteomes" id="UP000694541">
    <property type="component" value="Unplaced"/>
</dbReference>
<dbReference type="AlphaFoldDB" id="A0A8B9N291"/>
<feature type="transmembrane region" description="Helical" evidence="1">
    <location>
        <begin position="20"/>
        <end position="43"/>
    </location>
</feature>
<sequence>MDSGWLWMKGPRAGSLSVTYIYVFWVAVSWAGLLAEIFALHVYKLPLNGFCLLPVSLVAAVDA</sequence>
<reference evidence="2" key="2">
    <citation type="submission" date="2025-09" db="UniProtKB">
        <authorList>
            <consortium name="Ensembl"/>
        </authorList>
    </citation>
    <scope>IDENTIFICATION</scope>
</reference>
<keyword evidence="1" id="KW-0472">Membrane</keyword>
<protein>
    <submittedName>
        <fullName evidence="2">Uncharacterized protein</fullName>
    </submittedName>
</protein>
<name>A0A8B9N291_9AVES</name>
<organism evidence="2 3">
    <name type="scientific">Accipiter nisus</name>
    <name type="common">Eurasian sparrowhawk</name>
    <dbReference type="NCBI Taxonomy" id="211598"/>
    <lineage>
        <taxon>Eukaryota</taxon>
        <taxon>Metazoa</taxon>
        <taxon>Chordata</taxon>
        <taxon>Craniata</taxon>
        <taxon>Vertebrata</taxon>
        <taxon>Euteleostomi</taxon>
        <taxon>Archelosauria</taxon>
        <taxon>Archosauria</taxon>
        <taxon>Dinosauria</taxon>
        <taxon>Saurischia</taxon>
        <taxon>Theropoda</taxon>
        <taxon>Coelurosauria</taxon>
        <taxon>Aves</taxon>
        <taxon>Neognathae</taxon>
        <taxon>Neoaves</taxon>
        <taxon>Telluraves</taxon>
        <taxon>Accipitrimorphae</taxon>
        <taxon>Accipitriformes</taxon>
        <taxon>Accipitridae</taxon>
        <taxon>Accipitrinae</taxon>
        <taxon>Accipiter</taxon>
    </lineage>
</organism>
<accession>A0A8B9N291</accession>
<keyword evidence="1" id="KW-0812">Transmembrane</keyword>
<evidence type="ECO:0000313" key="2">
    <source>
        <dbReference type="Ensembl" id="ENSANIP00000016047.1"/>
    </source>
</evidence>
<evidence type="ECO:0000313" key="3">
    <source>
        <dbReference type="Proteomes" id="UP000694541"/>
    </source>
</evidence>
<dbReference type="Ensembl" id="ENSANIT00000016599.1">
    <property type="protein sequence ID" value="ENSANIP00000016047.1"/>
    <property type="gene ID" value="ENSANIG00000010915.1"/>
</dbReference>
<keyword evidence="1" id="KW-1133">Transmembrane helix</keyword>
<evidence type="ECO:0000256" key="1">
    <source>
        <dbReference type="SAM" id="Phobius"/>
    </source>
</evidence>